<reference evidence="2 3" key="1">
    <citation type="journal article" date="2018" name="Evol. Lett.">
        <title>Horizontal gene cluster transfer increased hallucinogenic mushroom diversity.</title>
        <authorList>
            <person name="Reynolds H.T."/>
            <person name="Vijayakumar V."/>
            <person name="Gluck-Thaler E."/>
            <person name="Korotkin H.B."/>
            <person name="Matheny P.B."/>
            <person name="Slot J.C."/>
        </authorList>
    </citation>
    <scope>NUCLEOTIDE SEQUENCE [LARGE SCALE GENOMIC DNA]</scope>
    <source>
        <strain evidence="2 3">2631</strain>
    </source>
</reference>
<feature type="compositionally biased region" description="Basic residues" evidence="1">
    <location>
        <begin position="121"/>
        <end position="131"/>
    </location>
</feature>
<feature type="region of interest" description="Disordered" evidence="1">
    <location>
        <begin position="22"/>
        <end position="47"/>
    </location>
</feature>
<feature type="compositionally biased region" description="Polar residues" evidence="1">
    <location>
        <begin position="99"/>
        <end position="120"/>
    </location>
</feature>
<evidence type="ECO:0000313" key="3">
    <source>
        <dbReference type="Proteomes" id="UP000283269"/>
    </source>
</evidence>
<organism evidence="2 3">
    <name type="scientific">Psilocybe cyanescens</name>
    <dbReference type="NCBI Taxonomy" id="93625"/>
    <lineage>
        <taxon>Eukaryota</taxon>
        <taxon>Fungi</taxon>
        <taxon>Dikarya</taxon>
        <taxon>Basidiomycota</taxon>
        <taxon>Agaricomycotina</taxon>
        <taxon>Agaricomycetes</taxon>
        <taxon>Agaricomycetidae</taxon>
        <taxon>Agaricales</taxon>
        <taxon>Agaricineae</taxon>
        <taxon>Strophariaceae</taxon>
        <taxon>Psilocybe</taxon>
    </lineage>
</organism>
<dbReference type="OrthoDB" id="3271131at2759"/>
<proteinExistence type="predicted"/>
<protein>
    <submittedName>
        <fullName evidence="2">Uncharacterized protein</fullName>
    </submittedName>
</protein>
<feature type="region of interest" description="Disordered" evidence="1">
    <location>
        <begin position="217"/>
        <end position="242"/>
    </location>
</feature>
<dbReference type="InParanoid" id="A0A409XUC0"/>
<feature type="compositionally biased region" description="Polar residues" evidence="1">
    <location>
        <begin position="32"/>
        <end position="47"/>
    </location>
</feature>
<evidence type="ECO:0000256" key="1">
    <source>
        <dbReference type="SAM" id="MobiDB-lite"/>
    </source>
</evidence>
<feature type="compositionally biased region" description="Polar residues" evidence="1">
    <location>
        <begin position="135"/>
        <end position="164"/>
    </location>
</feature>
<dbReference type="EMBL" id="NHYD01000345">
    <property type="protein sequence ID" value="PPQ94413.1"/>
    <property type="molecule type" value="Genomic_DNA"/>
</dbReference>
<dbReference type="STRING" id="93625.A0A409XUC0"/>
<accession>A0A409XUC0</accession>
<keyword evidence="3" id="KW-1185">Reference proteome</keyword>
<evidence type="ECO:0000313" key="2">
    <source>
        <dbReference type="EMBL" id="PPQ94413.1"/>
    </source>
</evidence>
<feature type="region of interest" description="Disordered" evidence="1">
    <location>
        <begin position="77"/>
        <end position="165"/>
    </location>
</feature>
<feature type="compositionally biased region" description="Basic and acidic residues" evidence="1">
    <location>
        <begin position="355"/>
        <end position="367"/>
    </location>
</feature>
<feature type="compositionally biased region" description="Polar residues" evidence="1">
    <location>
        <begin position="77"/>
        <end position="86"/>
    </location>
</feature>
<feature type="compositionally biased region" description="Basic and acidic residues" evidence="1">
    <location>
        <begin position="228"/>
        <end position="239"/>
    </location>
</feature>
<sequence length="563" mass="61963">MVNTSSHDSDWSFDFRANPCYDSGSDSDCDDNQPNQMASNTVDDLNSIDLSSRKETVSYKPNPFSIAKINAAYRTKTSNDPDTVQRTTSTSKESSKSKPIQSTIMEGFKTQISKNRTSKPQPRKVSPRKAFRAANATSEQTSTTLVSSSNAQSTPLKLNGSTTGDHAPLKGSGAYPARDQALAVDLDSTLHKTEHVSPPQMGSHMFSRSTNAHTLTSNRHNPISMPVQKDKFGSSDHTTRIALPPNRTVSTWCTVGHERSSLSSPLRARDAFTDMHHPSFSSPVKPWVTPSQSGHDMQNVTLRGPSVTMTIPVSRQPHLLIKSESPTNTSRHALRSYSPTPIKPQTVSKQPQKFMRGDQSYHKRSRSERDAYDIFNDPDEEWTTLPPRKQNKTKLQAKTFPALTKSFRLPGLLPLENVSNTQRTVTSGRRIHTYLPPPPVPPCGASSVTLASGNASVRRAYGTDSDETSPSSTEAQMASYKIHSDQQTHGANDGVVINISFGDVRVDTESTLSPSSSGGPSHPDHAETDMRLNVDVQAVRSKYPAKRAFLREVLLFFIIFFVH</sequence>
<feature type="region of interest" description="Disordered" evidence="1">
    <location>
        <begin position="508"/>
        <end position="528"/>
    </location>
</feature>
<gene>
    <name evidence="2" type="ORF">CVT25_002501</name>
</gene>
<feature type="compositionally biased region" description="Polar residues" evidence="1">
    <location>
        <begin position="326"/>
        <end position="351"/>
    </location>
</feature>
<dbReference type="Proteomes" id="UP000283269">
    <property type="component" value="Unassembled WGS sequence"/>
</dbReference>
<comment type="caution">
    <text evidence="2">The sequence shown here is derived from an EMBL/GenBank/DDBJ whole genome shotgun (WGS) entry which is preliminary data.</text>
</comment>
<name>A0A409XUC0_PSICY</name>
<feature type="region of interest" description="Disordered" evidence="1">
    <location>
        <begin position="326"/>
        <end position="367"/>
    </location>
</feature>
<dbReference type="AlphaFoldDB" id="A0A409XUC0"/>